<organism evidence="10 11">
    <name type="scientific">Candidatus Nealsonbacteria bacterium CG23_combo_of_CG06-09_8_20_14_all_38_19</name>
    <dbReference type="NCBI Taxonomy" id="1974721"/>
    <lineage>
        <taxon>Bacteria</taxon>
        <taxon>Candidatus Nealsoniibacteriota</taxon>
    </lineage>
</organism>
<keyword evidence="7 9" id="KW-0472">Membrane</keyword>
<reference evidence="10 11" key="1">
    <citation type="submission" date="2017-09" db="EMBL/GenBank/DDBJ databases">
        <title>Depth-based differentiation of microbial function through sediment-hosted aquifers and enrichment of novel symbionts in the deep terrestrial subsurface.</title>
        <authorList>
            <person name="Probst A.J."/>
            <person name="Ladd B."/>
            <person name="Jarett J.K."/>
            <person name="Geller-Mcgrath D.E."/>
            <person name="Sieber C.M."/>
            <person name="Emerson J.B."/>
            <person name="Anantharaman K."/>
            <person name="Thomas B.C."/>
            <person name="Malmstrom R."/>
            <person name="Stieglmeier M."/>
            <person name="Klingl A."/>
            <person name="Woyke T."/>
            <person name="Ryan C.M."/>
            <person name="Banfield J.F."/>
        </authorList>
    </citation>
    <scope>NUCLEOTIDE SEQUENCE [LARGE SCALE GENOMIC DNA]</scope>
    <source>
        <strain evidence="10">CG23_combo_of_CG06-09_8_20_14_all_38_19</strain>
    </source>
</reference>
<evidence type="ECO:0000256" key="1">
    <source>
        <dbReference type="ARBA" id="ARBA00004651"/>
    </source>
</evidence>
<feature type="transmembrane region" description="Helical" evidence="9">
    <location>
        <begin position="267"/>
        <end position="285"/>
    </location>
</feature>
<evidence type="ECO:0000256" key="8">
    <source>
        <dbReference type="SAM" id="MobiDB-lite"/>
    </source>
</evidence>
<dbReference type="GO" id="GO:0016763">
    <property type="term" value="F:pentosyltransferase activity"/>
    <property type="evidence" value="ECO:0007669"/>
    <property type="project" value="TreeGrafter"/>
</dbReference>
<evidence type="ECO:0000256" key="2">
    <source>
        <dbReference type="ARBA" id="ARBA00022475"/>
    </source>
</evidence>
<feature type="transmembrane region" description="Helical" evidence="9">
    <location>
        <begin position="402"/>
        <end position="421"/>
    </location>
</feature>
<keyword evidence="2" id="KW-1003">Cell membrane</keyword>
<feature type="transmembrane region" description="Helical" evidence="9">
    <location>
        <begin position="371"/>
        <end position="390"/>
    </location>
</feature>
<keyword evidence="4" id="KW-0808">Transferase</keyword>
<evidence type="ECO:0000313" key="11">
    <source>
        <dbReference type="Proteomes" id="UP000230273"/>
    </source>
</evidence>
<feature type="compositionally biased region" description="Basic and acidic residues" evidence="8">
    <location>
        <begin position="538"/>
        <end position="559"/>
    </location>
</feature>
<feature type="transmembrane region" description="Helical" evidence="9">
    <location>
        <begin position="186"/>
        <end position="203"/>
    </location>
</feature>
<evidence type="ECO:0008006" key="12">
    <source>
        <dbReference type="Google" id="ProtNLM"/>
    </source>
</evidence>
<evidence type="ECO:0000256" key="3">
    <source>
        <dbReference type="ARBA" id="ARBA00022676"/>
    </source>
</evidence>
<evidence type="ECO:0000256" key="4">
    <source>
        <dbReference type="ARBA" id="ARBA00022679"/>
    </source>
</evidence>
<dbReference type="Proteomes" id="UP000230273">
    <property type="component" value="Unassembled WGS sequence"/>
</dbReference>
<dbReference type="InterPro" id="IPR050297">
    <property type="entry name" value="LipidA_mod_glycosyltrf_83"/>
</dbReference>
<feature type="transmembrane region" description="Helical" evidence="9">
    <location>
        <begin position="10"/>
        <end position="27"/>
    </location>
</feature>
<evidence type="ECO:0000256" key="6">
    <source>
        <dbReference type="ARBA" id="ARBA00022989"/>
    </source>
</evidence>
<dbReference type="GO" id="GO:0009103">
    <property type="term" value="P:lipopolysaccharide biosynthetic process"/>
    <property type="evidence" value="ECO:0007669"/>
    <property type="project" value="UniProtKB-ARBA"/>
</dbReference>
<comment type="caution">
    <text evidence="10">The sequence shown here is derived from an EMBL/GenBank/DDBJ whole genome shotgun (WGS) entry which is preliminary data.</text>
</comment>
<name>A0A2G9YWK8_9BACT</name>
<protein>
    <recommendedName>
        <fullName evidence="12">Glycosyltransferase RgtA/B/C/D-like domain-containing protein</fullName>
    </recommendedName>
</protein>
<gene>
    <name evidence="10" type="ORF">COX36_02295</name>
</gene>
<dbReference type="AlphaFoldDB" id="A0A2G9YWK8"/>
<feature type="transmembrane region" description="Helical" evidence="9">
    <location>
        <begin position="209"/>
        <end position="225"/>
    </location>
</feature>
<feature type="transmembrane region" description="Helical" evidence="9">
    <location>
        <begin position="137"/>
        <end position="154"/>
    </location>
</feature>
<evidence type="ECO:0000256" key="5">
    <source>
        <dbReference type="ARBA" id="ARBA00022692"/>
    </source>
</evidence>
<feature type="transmembrane region" description="Helical" evidence="9">
    <location>
        <begin position="339"/>
        <end position="359"/>
    </location>
</feature>
<keyword evidence="5 9" id="KW-0812">Transmembrane</keyword>
<dbReference type="GO" id="GO:0005886">
    <property type="term" value="C:plasma membrane"/>
    <property type="evidence" value="ECO:0007669"/>
    <property type="project" value="UniProtKB-SubCell"/>
</dbReference>
<dbReference type="PANTHER" id="PTHR33908">
    <property type="entry name" value="MANNOSYLTRANSFERASE YKCB-RELATED"/>
    <property type="match status" value="1"/>
</dbReference>
<sequence length="596" mass="68306">MKKFIEKNKILLILIAIMAIAVFFRLWKLDSIPPGLYPDVAINGNEALEALKSGNFKLFYPENNGREGLFINLISLSFAVFGVSIWSIKIVAAIFGILTVLGVYLLTQEVFQNGTSSSCETARYKMEQVRPARQQDTKYIALLASFFLAISFWHTNFSRIGFRVISLPFFLVFSFYFLLKGFRNKKALHFILGGIFFGLGFYTYTSFRFAVLLLPVIFIPFWLNSKREDYKNLAFGKNLVSFRNQKEFLIRTLPSARTLFLSEIKSVYFLLAVFLIALPIGIYFLKNPADFVGRAAPISIFAATNPLKEFAKSLVLHLGMFNFYGDGNWRHNFAGSPMLFWPIGILFLIGLCISLKKTLTKSNYQKENYRSLFPFYFLIFTFLIMLLPGALTKEGLPHALRVAGVIPVVYVFAGMGAWETYKMLSENTKRKKMLFLASTLFLLAMTSYEFNKYFIVWAQKKEVRDAFSSNYIEIGNYLNSLSPEIKKYVIVNQDGVAVPWPDGLPMPAQTVMFIENAKYGKIQSIYLKTSEIDEITTDSERSEEQGSEERSDEGSYNRKTEIVMLQNDAEIFVKLKTKFPDGKTKIEDDIWRFEID</sequence>
<proteinExistence type="predicted"/>
<feature type="transmembrane region" description="Helical" evidence="9">
    <location>
        <begin position="160"/>
        <end position="179"/>
    </location>
</feature>
<evidence type="ECO:0000256" key="9">
    <source>
        <dbReference type="SAM" id="Phobius"/>
    </source>
</evidence>
<feature type="transmembrane region" description="Helical" evidence="9">
    <location>
        <begin position="73"/>
        <end position="106"/>
    </location>
</feature>
<accession>A0A2G9YWK8</accession>
<dbReference type="EMBL" id="PCRP01000036">
    <property type="protein sequence ID" value="PIP23617.1"/>
    <property type="molecule type" value="Genomic_DNA"/>
</dbReference>
<evidence type="ECO:0000313" key="10">
    <source>
        <dbReference type="EMBL" id="PIP23617.1"/>
    </source>
</evidence>
<keyword evidence="3" id="KW-0328">Glycosyltransferase</keyword>
<evidence type="ECO:0000256" key="7">
    <source>
        <dbReference type="ARBA" id="ARBA00023136"/>
    </source>
</evidence>
<dbReference type="PANTHER" id="PTHR33908:SF11">
    <property type="entry name" value="MEMBRANE PROTEIN"/>
    <property type="match status" value="1"/>
</dbReference>
<feature type="transmembrane region" description="Helical" evidence="9">
    <location>
        <begin position="433"/>
        <end position="450"/>
    </location>
</feature>
<feature type="region of interest" description="Disordered" evidence="8">
    <location>
        <begin position="536"/>
        <end position="559"/>
    </location>
</feature>
<comment type="subcellular location">
    <subcellularLocation>
        <location evidence="1">Cell membrane</location>
        <topology evidence="1">Multi-pass membrane protein</topology>
    </subcellularLocation>
</comment>
<keyword evidence="6 9" id="KW-1133">Transmembrane helix</keyword>